<dbReference type="Gene3D" id="3.40.50.300">
    <property type="entry name" value="P-loop containing nucleotide triphosphate hydrolases"/>
    <property type="match status" value="3"/>
</dbReference>
<accession>A0ABM2WPV8</accession>
<proteinExistence type="inferred from homology"/>
<evidence type="ECO:0000256" key="4">
    <source>
        <dbReference type="SAM" id="MobiDB-lite"/>
    </source>
</evidence>
<dbReference type="InterPro" id="IPR006703">
    <property type="entry name" value="G_AIG1"/>
</dbReference>
<feature type="domain" description="AIG1-type G" evidence="5">
    <location>
        <begin position="472"/>
        <end position="673"/>
    </location>
</feature>
<dbReference type="CDD" id="cd01852">
    <property type="entry name" value="AIG1"/>
    <property type="match status" value="3"/>
</dbReference>
<feature type="domain" description="AIG1-type G" evidence="5">
    <location>
        <begin position="282"/>
        <end position="471"/>
    </location>
</feature>
<evidence type="ECO:0000256" key="1">
    <source>
        <dbReference type="ARBA" id="ARBA00008535"/>
    </source>
</evidence>
<comment type="similarity">
    <text evidence="1">Belongs to the TRAFAC class TrmE-Era-EngA-EngB-Septin-like GTPase superfamily. AIG1/Toc34/Toc159-like paraseptin GTPase family. IAN subfamily.</text>
</comment>
<dbReference type="PANTHER" id="PTHR10903:SF73">
    <property type="entry name" value="GTPASE IMAP FAMILY MEMBER 8"/>
    <property type="match status" value="1"/>
</dbReference>
<dbReference type="Pfam" id="PF04548">
    <property type="entry name" value="AIG1"/>
    <property type="match status" value="3"/>
</dbReference>
<dbReference type="RefSeq" id="XP_040592795.1">
    <property type="nucleotide sequence ID" value="XM_040736861.1"/>
</dbReference>
<dbReference type="PROSITE" id="PS51720">
    <property type="entry name" value="G_AIG1"/>
    <property type="match status" value="3"/>
</dbReference>
<evidence type="ECO:0000259" key="5">
    <source>
        <dbReference type="PROSITE" id="PS51720"/>
    </source>
</evidence>
<dbReference type="GeneID" id="121136442"/>
<sequence length="691" mass="77410">MATPSHRGAAGGSQEDHRGSKTLMRQGEGPSTSQDQKDTFKQSQETSTLRLLLLGKCGAGKSATGNTILGKAMFESKFSDHTVTKQCQSETVSLREKQVIVIDTPDLFSSQSCAEARLLNLQQCLKLSADGLHVLLLVTPIGHYTEEDRETIKGIQDEFGTKAYSHMIVVFTREDELGEDSLKDYIDSKSSLKALLENVGDRYCTFNNKADKEQREQQVAQLLDVIEQLMVGSPGPYFVPLKMEGSGVQGCGDRATYEEGDNLCGPKKRQPQIPGPHQDVEMPELRVLLMGKRGVGKSAAGNSILGKRPFKTQYSEQQVTKVFSSSSRIWNGKKVLVIDTPEISSWKPDASEVKEHVSLGPHAFLLVTPLNSLMKSDDNMFNPVKNIFGEKFTKFTIILFTRKEDLEDQALDEFISKNSNLQELVLKFEKRYTAFNYRATVEEEWRQVNKLLGQVESMVQCNGNKPCIFREKELINIILLGRSGTGKSATGNTILGRPAFLSQLGAQPITSRSQSDRMTVDGQDIVVVDTPSFSQMPGIQKDPSRLKEEVKYCLSLCEEGMKVFVLVLQLGRFTQEDEAAVEQLEAMFQEKIMRYMIVLFTRKEDLGDGDLGDYTRNTKNKALKSIIKKCKERVCAFNNKETGQNREAQVKELLKIANSLRKSYDEHSHSWVDFGHPFKTIGQQIASMFKQ</sequence>
<evidence type="ECO:0000313" key="7">
    <source>
        <dbReference type="RefSeq" id="XP_040592795.1"/>
    </source>
</evidence>
<dbReference type="InterPro" id="IPR027417">
    <property type="entry name" value="P-loop_NTPase"/>
</dbReference>
<gene>
    <name evidence="7" type="primary">Gimap8</name>
</gene>
<feature type="domain" description="AIG1-type G" evidence="5">
    <location>
        <begin position="46"/>
        <end position="246"/>
    </location>
</feature>
<keyword evidence="3" id="KW-0342">GTP-binding</keyword>
<dbReference type="PANTHER" id="PTHR10903">
    <property type="entry name" value="GTPASE, IMAP FAMILY MEMBER-RELATED"/>
    <property type="match status" value="1"/>
</dbReference>
<feature type="region of interest" description="Disordered" evidence="4">
    <location>
        <begin position="1"/>
        <end position="41"/>
    </location>
</feature>
<evidence type="ECO:0000313" key="6">
    <source>
        <dbReference type="Proteomes" id="UP000886700"/>
    </source>
</evidence>
<evidence type="ECO:0000256" key="2">
    <source>
        <dbReference type="ARBA" id="ARBA00022741"/>
    </source>
</evidence>
<dbReference type="Proteomes" id="UP000886700">
    <property type="component" value="Unplaced"/>
</dbReference>
<dbReference type="SUPFAM" id="SSF52540">
    <property type="entry name" value="P-loop containing nucleoside triphosphate hydrolases"/>
    <property type="match status" value="3"/>
</dbReference>
<evidence type="ECO:0000256" key="3">
    <source>
        <dbReference type="ARBA" id="ARBA00023134"/>
    </source>
</evidence>
<keyword evidence="2" id="KW-0547">Nucleotide-binding</keyword>
<dbReference type="InterPro" id="IPR045058">
    <property type="entry name" value="GIMA/IAN/Toc"/>
</dbReference>
<name>A0ABM2WPV8_MESAU</name>
<protein>
    <submittedName>
        <fullName evidence="7">GTPase IMAP family member 8 isoform X1</fullName>
    </submittedName>
</protein>
<reference evidence="7" key="1">
    <citation type="submission" date="2025-08" db="UniProtKB">
        <authorList>
            <consortium name="RefSeq"/>
        </authorList>
    </citation>
    <scope>IDENTIFICATION</scope>
    <source>
        <tissue evidence="7">Liver</tissue>
    </source>
</reference>
<organism evidence="6 7">
    <name type="scientific">Mesocricetus auratus</name>
    <name type="common">Golden hamster</name>
    <dbReference type="NCBI Taxonomy" id="10036"/>
    <lineage>
        <taxon>Eukaryota</taxon>
        <taxon>Metazoa</taxon>
        <taxon>Chordata</taxon>
        <taxon>Craniata</taxon>
        <taxon>Vertebrata</taxon>
        <taxon>Euteleostomi</taxon>
        <taxon>Mammalia</taxon>
        <taxon>Eutheria</taxon>
        <taxon>Euarchontoglires</taxon>
        <taxon>Glires</taxon>
        <taxon>Rodentia</taxon>
        <taxon>Myomorpha</taxon>
        <taxon>Muroidea</taxon>
        <taxon>Cricetidae</taxon>
        <taxon>Cricetinae</taxon>
        <taxon>Mesocricetus</taxon>
    </lineage>
</organism>
<keyword evidence="6" id="KW-1185">Reference proteome</keyword>